<evidence type="ECO:0000313" key="2">
    <source>
        <dbReference type="EMBL" id="KAJ7723241.1"/>
    </source>
</evidence>
<dbReference type="PANTHER" id="PTHR45615:SF40">
    <property type="entry name" value="MYOSIN HEAVY CHAIN, NON-MUSCLE"/>
    <property type="match status" value="1"/>
</dbReference>
<proteinExistence type="predicted"/>
<accession>A0AAD7HLB5</accession>
<dbReference type="GO" id="GO:0005737">
    <property type="term" value="C:cytoplasm"/>
    <property type="evidence" value="ECO:0007669"/>
    <property type="project" value="TreeGrafter"/>
</dbReference>
<feature type="compositionally biased region" description="Basic and acidic residues" evidence="1">
    <location>
        <begin position="258"/>
        <end position="307"/>
    </location>
</feature>
<dbReference type="GO" id="GO:0032982">
    <property type="term" value="C:myosin filament"/>
    <property type="evidence" value="ECO:0007669"/>
    <property type="project" value="TreeGrafter"/>
</dbReference>
<dbReference type="GO" id="GO:0051015">
    <property type="term" value="F:actin filament binding"/>
    <property type="evidence" value="ECO:0007669"/>
    <property type="project" value="TreeGrafter"/>
</dbReference>
<sequence>MSPPNLSETIDEERTTKRSYGFYEEEFESLAELSDATAEMMPRTQIKLIDVYAIFLAELDALRGKIVERDERIALLRKLRGEYLEEVETHKRTVKKYEEQIAKQAEENGTLDQAALDMLRASLQKQIGEQGDLRDLVDELANKEETIEGLREQADETTRLTAAAEGILRSEIQALKETVVQQTTQISSLEEEIELERVKRREAEEEFATTRRLLETELEQKTEAESRHLAELEALRAQISEADTKFKQEVSWLEDRLRREQEDKDRLSSESAQELRSELSDAVAKYEQERQLRADAEGAHEAARAENAKLQSDVSSSLSEVEELHKQLQTVRVDAEQNEKEAGERIHALEGDLASARDELKATHEAMDKMRTTSQAVEKKLASSEQEVEELRKALQATQPEAAHFHEVYRKEVETLQSQISTLEQELKGVRSERDRLVESMRADAERSQKASAKESQTHRERIKALEQRLEKLQEQLKTAESESVRIQEASRKLQTELEEKVAKMQQLQDEANQTVTDVEIKFQEKLKNSRTEFSQLVQIIVERDKLIVRMREEITRMTADTKAQILRIERRHREEEQTFYRRLEEKDETIATLERENLRDRSDRSTAFTRAAAKIEDELHYLHEYQATFSKTDVEMEHSESENASYRSEVDKMQAHGKDFMSGAFSSSSSAVTAEVTLRPRPAGKGFEPEAMSVGSEEKTQSQSSHVIPGPNGKPMTVRTEEKTTTRRVKATADGKLSQTFRFSESTDVKSA</sequence>
<dbReference type="Gene3D" id="1.10.287.1490">
    <property type="match status" value="1"/>
</dbReference>
<dbReference type="PANTHER" id="PTHR45615">
    <property type="entry name" value="MYOSIN HEAVY CHAIN, NON-MUSCLE"/>
    <property type="match status" value="1"/>
</dbReference>
<comment type="caution">
    <text evidence="2">The sequence shown here is derived from an EMBL/GenBank/DDBJ whole genome shotgun (WGS) entry which is preliminary data.</text>
</comment>
<dbReference type="GO" id="GO:0000146">
    <property type="term" value="F:microfilament motor activity"/>
    <property type="evidence" value="ECO:0007669"/>
    <property type="project" value="TreeGrafter"/>
</dbReference>
<keyword evidence="3" id="KW-1185">Reference proteome</keyword>
<gene>
    <name evidence="2" type="ORF">B0H16DRAFT_1787978</name>
</gene>
<evidence type="ECO:0000256" key="1">
    <source>
        <dbReference type="SAM" id="MobiDB-lite"/>
    </source>
</evidence>
<feature type="region of interest" description="Disordered" evidence="1">
    <location>
        <begin position="440"/>
        <end position="460"/>
    </location>
</feature>
<dbReference type="AlphaFoldDB" id="A0AAD7HLB5"/>
<reference evidence="2" key="1">
    <citation type="submission" date="2023-03" db="EMBL/GenBank/DDBJ databases">
        <title>Massive genome expansion in bonnet fungi (Mycena s.s.) driven by repeated elements and novel gene families across ecological guilds.</title>
        <authorList>
            <consortium name="Lawrence Berkeley National Laboratory"/>
            <person name="Harder C.B."/>
            <person name="Miyauchi S."/>
            <person name="Viragh M."/>
            <person name="Kuo A."/>
            <person name="Thoen E."/>
            <person name="Andreopoulos B."/>
            <person name="Lu D."/>
            <person name="Skrede I."/>
            <person name="Drula E."/>
            <person name="Henrissat B."/>
            <person name="Morin E."/>
            <person name="Kohler A."/>
            <person name="Barry K."/>
            <person name="LaButti K."/>
            <person name="Morin E."/>
            <person name="Salamov A."/>
            <person name="Lipzen A."/>
            <person name="Mereny Z."/>
            <person name="Hegedus B."/>
            <person name="Baldrian P."/>
            <person name="Stursova M."/>
            <person name="Weitz H."/>
            <person name="Taylor A."/>
            <person name="Grigoriev I.V."/>
            <person name="Nagy L.G."/>
            <person name="Martin F."/>
            <person name="Kauserud H."/>
        </authorList>
    </citation>
    <scope>NUCLEOTIDE SEQUENCE</scope>
    <source>
        <strain evidence="2">CBHHK182m</strain>
    </source>
</reference>
<dbReference type="GO" id="GO:0016460">
    <property type="term" value="C:myosin II complex"/>
    <property type="evidence" value="ECO:0007669"/>
    <property type="project" value="TreeGrafter"/>
</dbReference>
<organism evidence="2 3">
    <name type="scientific">Mycena metata</name>
    <dbReference type="NCBI Taxonomy" id="1033252"/>
    <lineage>
        <taxon>Eukaryota</taxon>
        <taxon>Fungi</taxon>
        <taxon>Dikarya</taxon>
        <taxon>Basidiomycota</taxon>
        <taxon>Agaricomycotina</taxon>
        <taxon>Agaricomycetes</taxon>
        <taxon>Agaricomycetidae</taxon>
        <taxon>Agaricales</taxon>
        <taxon>Marasmiineae</taxon>
        <taxon>Mycenaceae</taxon>
        <taxon>Mycena</taxon>
    </lineage>
</organism>
<feature type="region of interest" description="Disordered" evidence="1">
    <location>
        <begin position="258"/>
        <end position="313"/>
    </location>
</feature>
<dbReference type="EMBL" id="JARKIB010000212">
    <property type="protein sequence ID" value="KAJ7723241.1"/>
    <property type="molecule type" value="Genomic_DNA"/>
</dbReference>
<feature type="region of interest" description="Disordered" evidence="1">
    <location>
        <begin position="682"/>
        <end position="737"/>
    </location>
</feature>
<name>A0AAD7HLB5_9AGAR</name>
<protein>
    <submittedName>
        <fullName evidence="2">Uncharacterized protein</fullName>
    </submittedName>
</protein>
<dbReference type="Proteomes" id="UP001215598">
    <property type="component" value="Unassembled WGS sequence"/>
</dbReference>
<evidence type="ECO:0000313" key="3">
    <source>
        <dbReference type="Proteomes" id="UP001215598"/>
    </source>
</evidence>